<evidence type="ECO:0000256" key="1">
    <source>
        <dbReference type="SAM" id="MobiDB-lite"/>
    </source>
</evidence>
<sequence>MKPTIEEHPTVVQIWHTCEVSTARISLDTVTLRIKILFVQTKLGNNPASGRPVRHTPKNGPDCLSGADV</sequence>
<protein>
    <submittedName>
        <fullName evidence="3">Uncharacterized protein</fullName>
    </submittedName>
</protein>
<evidence type="ECO:0000313" key="2">
    <source>
        <dbReference type="Proteomes" id="UP000887565"/>
    </source>
</evidence>
<dbReference type="AlphaFoldDB" id="A0A915HV55"/>
<keyword evidence="2" id="KW-1185">Reference proteome</keyword>
<feature type="region of interest" description="Disordered" evidence="1">
    <location>
        <begin position="44"/>
        <end position="69"/>
    </location>
</feature>
<reference evidence="3" key="1">
    <citation type="submission" date="2022-11" db="UniProtKB">
        <authorList>
            <consortium name="WormBaseParasite"/>
        </authorList>
    </citation>
    <scope>IDENTIFICATION</scope>
</reference>
<dbReference type="Proteomes" id="UP000887565">
    <property type="component" value="Unplaced"/>
</dbReference>
<proteinExistence type="predicted"/>
<dbReference type="WBParaSite" id="nRc.2.0.1.t05245-RA">
    <property type="protein sequence ID" value="nRc.2.0.1.t05245-RA"/>
    <property type="gene ID" value="nRc.2.0.1.g05245"/>
</dbReference>
<name>A0A915HV55_ROMCU</name>
<organism evidence="2 3">
    <name type="scientific">Romanomermis culicivorax</name>
    <name type="common">Nematode worm</name>
    <dbReference type="NCBI Taxonomy" id="13658"/>
    <lineage>
        <taxon>Eukaryota</taxon>
        <taxon>Metazoa</taxon>
        <taxon>Ecdysozoa</taxon>
        <taxon>Nematoda</taxon>
        <taxon>Enoplea</taxon>
        <taxon>Dorylaimia</taxon>
        <taxon>Mermithida</taxon>
        <taxon>Mermithoidea</taxon>
        <taxon>Mermithidae</taxon>
        <taxon>Romanomermis</taxon>
    </lineage>
</organism>
<accession>A0A915HV55</accession>
<evidence type="ECO:0000313" key="3">
    <source>
        <dbReference type="WBParaSite" id="nRc.2.0.1.t05245-RA"/>
    </source>
</evidence>